<dbReference type="Pfam" id="PF07291">
    <property type="entry name" value="MauE"/>
    <property type="match status" value="1"/>
</dbReference>
<dbReference type="EMBL" id="WKJH01000024">
    <property type="protein sequence ID" value="MRX65412.1"/>
    <property type="molecule type" value="Genomic_DNA"/>
</dbReference>
<accession>A0A6I2MRE8</accession>
<evidence type="ECO:0000256" key="2">
    <source>
        <dbReference type="ARBA" id="ARBA00022692"/>
    </source>
</evidence>
<feature type="transmembrane region" description="Helical" evidence="5">
    <location>
        <begin position="53"/>
        <end position="71"/>
    </location>
</feature>
<proteinExistence type="predicted"/>
<feature type="transmembrane region" description="Helical" evidence="5">
    <location>
        <begin position="120"/>
        <end position="137"/>
    </location>
</feature>
<feature type="transmembrane region" description="Helical" evidence="5">
    <location>
        <begin position="78"/>
        <end position="100"/>
    </location>
</feature>
<dbReference type="AlphaFoldDB" id="A0A6I2MRE8"/>
<comment type="caution">
    <text evidence="7">The sequence shown here is derived from an EMBL/GenBank/DDBJ whole genome shotgun (WGS) entry which is preliminary data.</text>
</comment>
<gene>
    <name evidence="7" type="ORF">GJ691_14735</name>
</gene>
<dbReference type="Proteomes" id="UP000443153">
    <property type="component" value="Unassembled WGS sequence"/>
</dbReference>
<name>A0A6I2MRE8_9FLAO</name>
<organism evidence="7 8">
    <name type="scientific">Maribacter luteus</name>
    <dbReference type="NCBI Taxonomy" id="2594478"/>
    <lineage>
        <taxon>Bacteria</taxon>
        <taxon>Pseudomonadati</taxon>
        <taxon>Bacteroidota</taxon>
        <taxon>Flavobacteriia</taxon>
        <taxon>Flavobacteriales</taxon>
        <taxon>Flavobacteriaceae</taxon>
        <taxon>Maribacter</taxon>
    </lineage>
</organism>
<evidence type="ECO:0000256" key="1">
    <source>
        <dbReference type="ARBA" id="ARBA00004141"/>
    </source>
</evidence>
<dbReference type="InterPro" id="IPR009908">
    <property type="entry name" value="Methylamine_util_MauE"/>
</dbReference>
<evidence type="ECO:0000313" key="7">
    <source>
        <dbReference type="EMBL" id="MRX65412.1"/>
    </source>
</evidence>
<protein>
    <recommendedName>
        <fullName evidence="6">Methylamine utilisation protein MauE domain-containing protein</fullName>
    </recommendedName>
</protein>
<keyword evidence="2 5" id="KW-0812">Transmembrane</keyword>
<keyword evidence="4 5" id="KW-0472">Membrane</keyword>
<feature type="domain" description="Methylamine utilisation protein MauE" evidence="6">
    <location>
        <begin position="9"/>
        <end position="135"/>
    </location>
</feature>
<keyword evidence="3 5" id="KW-1133">Transmembrane helix</keyword>
<evidence type="ECO:0000256" key="4">
    <source>
        <dbReference type="ARBA" id="ARBA00023136"/>
    </source>
</evidence>
<keyword evidence="8" id="KW-1185">Reference proteome</keyword>
<feature type="transmembrane region" description="Helical" evidence="5">
    <location>
        <begin position="12"/>
        <end position="33"/>
    </location>
</feature>
<evidence type="ECO:0000313" key="8">
    <source>
        <dbReference type="Proteomes" id="UP000443153"/>
    </source>
</evidence>
<evidence type="ECO:0000259" key="6">
    <source>
        <dbReference type="Pfam" id="PF07291"/>
    </source>
</evidence>
<reference evidence="7 8" key="1">
    <citation type="submission" date="2019-11" db="EMBL/GenBank/DDBJ databases">
        <title>Maribacter lutea sp. nov., a marine bacterium isolated from intertidal sand.</title>
        <authorList>
            <person name="Liu A."/>
        </authorList>
    </citation>
    <scope>NUCLEOTIDE SEQUENCE [LARGE SCALE GENOMIC DNA]</scope>
    <source>
        <strain evidence="7 8">RZ05</strain>
    </source>
</reference>
<dbReference type="GO" id="GO:0030416">
    <property type="term" value="P:methylamine metabolic process"/>
    <property type="evidence" value="ECO:0007669"/>
    <property type="project" value="InterPro"/>
</dbReference>
<evidence type="ECO:0000256" key="5">
    <source>
        <dbReference type="SAM" id="Phobius"/>
    </source>
</evidence>
<evidence type="ECO:0000256" key="3">
    <source>
        <dbReference type="ARBA" id="ARBA00022989"/>
    </source>
</evidence>
<dbReference type="RefSeq" id="WP_154368214.1">
    <property type="nucleotide sequence ID" value="NZ_WKJH01000024.1"/>
</dbReference>
<dbReference type="OrthoDB" id="673785at2"/>
<sequence length="143" mass="15888">MIHIEKIKQTIAYSISMVLATLFLFAATTKLLNYREFSLQLAQASILRGYTDIVAWMVPVAELVVSVLLFFKSFRLQALFASFGLIVLFTTYILLILNFSDVVPCSCVGVIPALGWTDHILFNIALLALAALGIFYSKNMASE</sequence>
<dbReference type="GO" id="GO:0016020">
    <property type="term" value="C:membrane"/>
    <property type="evidence" value="ECO:0007669"/>
    <property type="project" value="UniProtKB-SubCell"/>
</dbReference>
<comment type="subcellular location">
    <subcellularLocation>
        <location evidence="1">Membrane</location>
        <topology evidence="1">Multi-pass membrane protein</topology>
    </subcellularLocation>
</comment>
<dbReference type="UniPathway" id="UPA00895"/>